<dbReference type="Proteomes" id="UP000000305">
    <property type="component" value="Unassembled WGS sequence"/>
</dbReference>
<dbReference type="SUPFAM" id="SSF52799">
    <property type="entry name" value="(Phosphotyrosine protein) phosphatases II"/>
    <property type="match status" value="1"/>
</dbReference>
<dbReference type="AlphaFoldDB" id="E9FRC7"/>
<dbReference type="GO" id="GO:0008045">
    <property type="term" value="P:motor neuron axon guidance"/>
    <property type="evidence" value="ECO:0000318"/>
    <property type="project" value="GO_Central"/>
</dbReference>
<evidence type="ECO:0000256" key="1">
    <source>
        <dbReference type="ARBA" id="ARBA00009580"/>
    </source>
</evidence>
<evidence type="ECO:0000256" key="4">
    <source>
        <dbReference type="ARBA" id="ARBA00022912"/>
    </source>
</evidence>
<dbReference type="PRINTS" id="PR00700">
    <property type="entry name" value="PRTYPHPHTASE"/>
</dbReference>
<dbReference type="STRING" id="6669.E9FRC7"/>
<dbReference type="EMBL" id="GL732523">
    <property type="protein sequence ID" value="EFX90143.1"/>
    <property type="molecule type" value="Genomic_DNA"/>
</dbReference>
<dbReference type="InterPro" id="IPR050348">
    <property type="entry name" value="Protein-Tyr_Phosphatase"/>
</dbReference>
<name>E9FRC7_DAPPU</name>
<organism evidence="6 7">
    <name type="scientific">Daphnia pulex</name>
    <name type="common">Water flea</name>
    <dbReference type="NCBI Taxonomy" id="6669"/>
    <lineage>
        <taxon>Eukaryota</taxon>
        <taxon>Metazoa</taxon>
        <taxon>Ecdysozoa</taxon>
        <taxon>Arthropoda</taxon>
        <taxon>Crustacea</taxon>
        <taxon>Branchiopoda</taxon>
        <taxon>Diplostraca</taxon>
        <taxon>Cladocera</taxon>
        <taxon>Anomopoda</taxon>
        <taxon>Daphniidae</taxon>
        <taxon>Daphnia</taxon>
    </lineage>
</organism>
<feature type="domain" description="Tyrosine-protein phosphatase" evidence="5">
    <location>
        <begin position="1"/>
        <end position="198"/>
    </location>
</feature>
<evidence type="ECO:0000313" key="6">
    <source>
        <dbReference type="EMBL" id="EFX90143.1"/>
    </source>
</evidence>
<proteinExistence type="inferred from homology"/>
<protein>
    <recommendedName>
        <fullName evidence="2">protein-tyrosine-phosphatase</fullName>
        <ecNumber evidence="2">3.1.3.48</ecNumber>
    </recommendedName>
</protein>
<dbReference type="GO" id="GO:0004725">
    <property type="term" value="F:protein tyrosine phosphatase activity"/>
    <property type="evidence" value="ECO:0000318"/>
    <property type="project" value="GO_Central"/>
</dbReference>
<dbReference type="PANTHER" id="PTHR19134:SF562">
    <property type="entry name" value="PROTEIN-TYROSINE-PHOSPHATASE"/>
    <property type="match status" value="1"/>
</dbReference>
<dbReference type="SMART" id="SM00194">
    <property type="entry name" value="PTPc"/>
    <property type="match status" value="1"/>
</dbReference>
<dbReference type="OMA" id="IIKCHRY"/>
<comment type="similarity">
    <text evidence="1">Belongs to the protein-tyrosine phosphatase family.</text>
</comment>
<sequence length="216" mass="25536">MEEVKIETKRMPRIIAERPENKMKNRFLNTHPYDFNRVLLFQSDDDQNDGYINASFIPGFAGKEKEYIAAQGPKDNTLGDFWQMILEQDVRLIAMVTSLYESGKKKCEKYWPSEDELVIYGDDTQLELLQETTYSFYTIRNILVTKAPDLKREIQQFHFTAWPDFETPDQPEELIRFIEIVRRQARQLNLSSPIVVHCRHNMFSYTPALLIMSRQD</sequence>
<evidence type="ECO:0000256" key="3">
    <source>
        <dbReference type="ARBA" id="ARBA00022801"/>
    </source>
</evidence>
<dbReference type="OrthoDB" id="8609993at2759"/>
<dbReference type="Pfam" id="PF00102">
    <property type="entry name" value="Y_phosphatase"/>
    <property type="match status" value="1"/>
</dbReference>
<evidence type="ECO:0000259" key="5">
    <source>
        <dbReference type="PROSITE" id="PS50055"/>
    </source>
</evidence>
<evidence type="ECO:0000313" key="7">
    <source>
        <dbReference type="Proteomes" id="UP000000305"/>
    </source>
</evidence>
<dbReference type="InParanoid" id="E9FRC7"/>
<dbReference type="PhylomeDB" id="E9FRC7"/>
<dbReference type="InterPro" id="IPR029021">
    <property type="entry name" value="Prot-tyrosine_phosphatase-like"/>
</dbReference>
<gene>
    <name evidence="6" type="ORF">DAPPUDRAFT_232634</name>
</gene>
<dbReference type="EC" id="3.1.3.48" evidence="2"/>
<dbReference type="Gene3D" id="3.90.190.10">
    <property type="entry name" value="Protein tyrosine phosphatase superfamily"/>
    <property type="match status" value="1"/>
</dbReference>
<dbReference type="eggNOG" id="KOG0791">
    <property type="taxonomic scope" value="Eukaryota"/>
</dbReference>
<keyword evidence="3" id="KW-0378">Hydrolase</keyword>
<dbReference type="GO" id="GO:0007165">
    <property type="term" value="P:signal transduction"/>
    <property type="evidence" value="ECO:0000318"/>
    <property type="project" value="GO_Central"/>
</dbReference>
<evidence type="ECO:0000256" key="2">
    <source>
        <dbReference type="ARBA" id="ARBA00013064"/>
    </source>
</evidence>
<dbReference type="PROSITE" id="PS50055">
    <property type="entry name" value="TYR_PHOSPHATASE_PTP"/>
    <property type="match status" value="1"/>
</dbReference>
<dbReference type="KEGG" id="dpx:DAPPUDRAFT_232634"/>
<reference evidence="6 7" key="1">
    <citation type="journal article" date="2011" name="Science">
        <title>The ecoresponsive genome of Daphnia pulex.</title>
        <authorList>
            <person name="Colbourne J.K."/>
            <person name="Pfrender M.E."/>
            <person name="Gilbert D."/>
            <person name="Thomas W.K."/>
            <person name="Tucker A."/>
            <person name="Oakley T.H."/>
            <person name="Tokishita S."/>
            <person name="Aerts A."/>
            <person name="Arnold G.J."/>
            <person name="Basu M.K."/>
            <person name="Bauer D.J."/>
            <person name="Caceres C.E."/>
            <person name="Carmel L."/>
            <person name="Casola C."/>
            <person name="Choi J.H."/>
            <person name="Detter J.C."/>
            <person name="Dong Q."/>
            <person name="Dusheyko S."/>
            <person name="Eads B.D."/>
            <person name="Frohlich T."/>
            <person name="Geiler-Samerotte K.A."/>
            <person name="Gerlach D."/>
            <person name="Hatcher P."/>
            <person name="Jogdeo S."/>
            <person name="Krijgsveld J."/>
            <person name="Kriventseva E.V."/>
            <person name="Kultz D."/>
            <person name="Laforsch C."/>
            <person name="Lindquist E."/>
            <person name="Lopez J."/>
            <person name="Manak J.R."/>
            <person name="Muller J."/>
            <person name="Pangilinan J."/>
            <person name="Patwardhan R.P."/>
            <person name="Pitluck S."/>
            <person name="Pritham E.J."/>
            <person name="Rechtsteiner A."/>
            <person name="Rho M."/>
            <person name="Rogozin I.B."/>
            <person name="Sakarya O."/>
            <person name="Salamov A."/>
            <person name="Schaack S."/>
            <person name="Shapiro H."/>
            <person name="Shiga Y."/>
            <person name="Skalitzky C."/>
            <person name="Smith Z."/>
            <person name="Souvorov A."/>
            <person name="Sung W."/>
            <person name="Tang Z."/>
            <person name="Tsuchiya D."/>
            <person name="Tu H."/>
            <person name="Vos H."/>
            <person name="Wang M."/>
            <person name="Wolf Y.I."/>
            <person name="Yamagata H."/>
            <person name="Yamada T."/>
            <person name="Ye Y."/>
            <person name="Shaw J.R."/>
            <person name="Andrews J."/>
            <person name="Crease T.J."/>
            <person name="Tang H."/>
            <person name="Lucas S.M."/>
            <person name="Robertson H.M."/>
            <person name="Bork P."/>
            <person name="Koonin E.V."/>
            <person name="Zdobnov E.M."/>
            <person name="Grigoriev I.V."/>
            <person name="Lynch M."/>
            <person name="Boore J.L."/>
        </authorList>
    </citation>
    <scope>NUCLEOTIDE SEQUENCE [LARGE SCALE GENOMIC DNA]</scope>
</reference>
<dbReference type="HOGENOM" id="CLU_001645_9_6_1"/>
<dbReference type="InterPro" id="IPR000242">
    <property type="entry name" value="PTP_cat"/>
</dbReference>
<keyword evidence="7" id="KW-1185">Reference proteome</keyword>
<dbReference type="PANTHER" id="PTHR19134">
    <property type="entry name" value="RECEPTOR-TYPE TYROSINE-PROTEIN PHOSPHATASE"/>
    <property type="match status" value="1"/>
</dbReference>
<accession>E9FRC7</accession>
<keyword evidence="4" id="KW-0904">Protein phosphatase</keyword>